<reference evidence="2 3" key="1">
    <citation type="submission" date="2021-03" db="EMBL/GenBank/DDBJ databases">
        <title>Paenibacillus artemisicola MWE-103 whole genome sequence.</title>
        <authorList>
            <person name="Ham Y.J."/>
        </authorList>
    </citation>
    <scope>NUCLEOTIDE SEQUENCE [LARGE SCALE GENOMIC DNA]</scope>
    <source>
        <strain evidence="2 3">MWE-103</strain>
    </source>
</reference>
<dbReference type="SUPFAM" id="SSF51658">
    <property type="entry name" value="Xylose isomerase-like"/>
    <property type="match status" value="1"/>
</dbReference>
<dbReference type="RefSeq" id="WP_208851376.1">
    <property type="nucleotide sequence ID" value="NZ_JAGGDJ010000079.1"/>
</dbReference>
<comment type="caution">
    <text evidence="2">The sequence shown here is derived from an EMBL/GenBank/DDBJ whole genome shotgun (WGS) entry which is preliminary data.</text>
</comment>
<evidence type="ECO:0000259" key="1">
    <source>
        <dbReference type="Pfam" id="PF01261"/>
    </source>
</evidence>
<dbReference type="GO" id="GO:0016853">
    <property type="term" value="F:isomerase activity"/>
    <property type="evidence" value="ECO:0007669"/>
    <property type="project" value="UniProtKB-KW"/>
</dbReference>
<dbReference type="InterPro" id="IPR036237">
    <property type="entry name" value="Xyl_isomerase-like_sf"/>
</dbReference>
<dbReference type="PANTHER" id="PTHR12110:SF48">
    <property type="entry name" value="BLL3656 PROTEIN"/>
    <property type="match status" value="1"/>
</dbReference>
<dbReference type="Proteomes" id="UP000670947">
    <property type="component" value="Unassembled WGS sequence"/>
</dbReference>
<dbReference type="EMBL" id="JAGGDJ010000079">
    <property type="protein sequence ID" value="MBO7748855.1"/>
    <property type="molecule type" value="Genomic_DNA"/>
</dbReference>
<proteinExistence type="predicted"/>
<evidence type="ECO:0000313" key="2">
    <source>
        <dbReference type="EMBL" id="MBO7748855.1"/>
    </source>
</evidence>
<gene>
    <name evidence="2" type="ORF">I8J29_32255</name>
</gene>
<keyword evidence="2" id="KW-0413">Isomerase</keyword>
<dbReference type="PANTHER" id="PTHR12110">
    <property type="entry name" value="HYDROXYPYRUVATE ISOMERASE"/>
    <property type="match status" value="1"/>
</dbReference>
<dbReference type="Pfam" id="PF01261">
    <property type="entry name" value="AP_endonuc_2"/>
    <property type="match status" value="1"/>
</dbReference>
<sequence length="277" mass="29886">MFPFKASLNASTLFPFGLDVTEQVRVAAEAGYEGIELWVKDIEAYLQNGGTAAGLRACLEQAGIVFANAIAFFKWADRDDAVREEGFAQAEREMRMLAEIGCVAVAAPPFGDVADVPPADMARHYARLAALGREIGIDVYLEFWGRARALFRLDQAIEVAEASGAEGAKLLLDPFHMYTGGSSLDDLKRLDGSQIGIYHVNDYPAEPPRETITDADRVFPGEGVAPTSELARLLYGAGYRGFLSLELFIADFGGQTAAQVAAKGLADLKAAYHVEAE</sequence>
<organism evidence="2 3">
    <name type="scientific">Paenibacillus artemisiicola</name>
    <dbReference type="NCBI Taxonomy" id="1172618"/>
    <lineage>
        <taxon>Bacteria</taxon>
        <taxon>Bacillati</taxon>
        <taxon>Bacillota</taxon>
        <taxon>Bacilli</taxon>
        <taxon>Bacillales</taxon>
        <taxon>Paenibacillaceae</taxon>
        <taxon>Paenibacillus</taxon>
    </lineage>
</organism>
<name>A0ABS3WL51_9BACL</name>
<dbReference type="Gene3D" id="3.20.20.150">
    <property type="entry name" value="Divalent-metal-dependent TIM barrel enzymes"/>
    <property type="match status" value="1"/>
</dbReference>
<protein>
    <submittedName>
        <fullName evidence="2">Sugar phosphate isomerase/epimerase</fullName>
    </submittedName>
</protein>
<dbReference type="InterPro" id="IPR013022">
    <property type="entry name" value="Xyl_isomerase-like_TIM-brl"/>
</dbReference>
<accession>A0ABS3WL51</accession>
<dbReference type="InterPro" id="IPR050312">
    <property type="entry name" value="IolE/XylAMocC-like"/>
</dbReference>
<evidence type="ECO:0000313" key="3">
    <source>
        <dbReference type="Proteomes" id="UP000670947"/>
    </source>
</evidence>
<keyword evidence="3" id="KW-1185">Reference proteome</keyword>
<feature type="domain" description="Xylose isomerase-like TIM barrel" evidence="1">
    <location>
        <begin position="24"/>
        <end position="264"/>
    </location>
</feature>